<protein>
    <submittedName>
        <fullName evidence="1">Uncharacterized protein</fullName>
    </submittedName>
</protein>
<reference evidence="1 2" key="1">
    <citation type="journal article" date="2022" name="Genome Biol. Evol.">
        <title>The Spruce Budworm Genome: Reconstructing the Evolutionary History of Antifreeze Proteins.</title>
        <authorList>
            <person name="Beliveau C."/>
            <person name="Gagne P."/>
            <person name="Picq S."/>
            <person name="Vernygora O."/>
            <person name="Keeling C.I."/>
            <person name="Pinkney K."/>
            <person name="Doucet D."/>
            <person name="Wen F."/>
            <person name="Johnston J.S."/>
            <person name="Maaroufi H."/>
            <person name="Boyle B."/>
            <person name="Laroche J."/>
            <person name="Dewar K."/>
            <person name="Juretic N."/>
            <person name="Blackburn G."/>
            <person name="Nisole A."/>
            <person name="Brunet B."/>
            <person name="Brandao M."/>
            <person name="Lumley L."/>
            <person name="Duan J."/>
            <person name="Quan G."/>
            <person name="Lucarotti C.J."/>
            <person name="Roe A.D."/>
            <person name="Sperling F.A.H."/>
            <person name="Levesque R.C."/>
            <person name="Cusson M."/>
        </authorList>
    </citation>
    <scope>NUCLEOTIDE SEQUENCE [LARGE SCALE GENOMIC DNA]</scope>
    <source>
        <strain evidence="1">Glfc:IPQL:Cfum</strain>
    </source>
</reference>
<dbReference type="Proteomes" id="UP001064048">
    <property type="component" value="Chromosome 24"/>
</dbReference>
<gene>
    <name evidence="1" type="ORF">MSG28_013604</name>
</gene>
<keyword evidence="2" id="KW-1185">Reference proteome</keyword>
<proteinExistence type="predicted"/>
<sequence>MRPPFRTCRDTGTCDKEAHISGWPLTRARAVAARTRLRTMPFKVVQTFEDGDLFITFCPDHWESNGKLLWPQSLFEGEKLKKKEDSQPQNDWQVLDCVVKRNNLTLAQAKAAAKAMSDLSETEEEDGESKAKKIKFCRETNTKCLNNLAEECLAEEGKEKQDRERKMCTTIQETKMRFCAKRASNESLTLHNN</sequence>
<organism evidence="1 2">
    <name type="scientific">Choristoneura fumiferana</name>
    <name type="common">Spruce budworm moth</name>
    <name type="synonym">Archips fumiferana</name>
    <dbReference type="NCBI Taxonomy" id="7141"/>
    <lineage>
        <taxon>Eukaryota</taxon>
        <taxon>Metazoa</taxon>
        <taxon>Ecdysozoa</taxon>
        <taxon>Arthropoda</taxon>
        <taxon>Hexapoda</taxon>
        <taxon>Insecta</taxon>
        <taxon>Pterygota</taxon>
        <taxon>Neoptera</taxon>
        <taxon>Endopterygota</taxon>
        <taxon>Lepidoptera</taxon>
        <taxon>Glossata</taxon>
        <taxon>Ditrysia</taxon>
        <taxon>Tortricoidea</taxon>
        <taxon>Tortricidae</taxon>
        <taxon>Tortricinae</taxon>
        <taxon>Choristoneura</taxon>
    </lineage>
</organism>
<comment type="caution">
    <text evidence="1">The sequence shown here is derived from an EMBL/GenBank/DDBJ whole genome shotgun (WGS) entry which is preliminary data.</text>
</comment>
<evidence type="ECO:0000313" key="2">
    <source>
        <dbReference type="Proteomes" id="UP001064048"/>
    </source>
</evidence>
<dbReference type="EMBL" id="CM046124">
    <property type="protein sequence ID" value="KAI8432618.1"/>
    <property type="molecule type" value="Genomic_DNA"/>
</dbReference>
<accession>A0ACC0K835</accession>
<evidence type="ECO:0000313" key="1">
    <source>
        <dbReference type="EMBL" id="KAI8432618.1"/>
    </source>
</evidence>
<name>A0ACC0K835_CHOFU</name>